<dbReference type="Proteomes" id="UP001367508">
    <property type="component" value="Unassembled WGS sequence"/>
</dbReference>
<reference evidence="1 2" key="1">
    <citation type="submission" date="2024-01" db="EMBL/GenBank/DDBJ databases">
        <title>The genomes of 5 underutilized Papilionoideae crops provide insights into root nodulation and disease resistanc.</title>
        <authorList>
            <person name="Jiang F."/>
        </authorList>
    </citation>
    <scope>NUCLEOTIDE SEQUENCE [LARGE SCALE GENOMIC DNA]</scope>
    <source>
        <strain evidence="1">LVBAO_FW01</strain>
        <tissue evidence="1">Leaves</tissue>
    </source>
</reference>
<dbReference type="AlphaFoldDB" id="A0AAN9JDA0"/>
<comment type="caution">
    <text evidence="1">The sequence shown here is derived from an EMBL/GenBank/DDBJ whole genome shotgun (WGS) entry which is preliminary data.</text>
</comment>
<evidence type="ECO:0000313" key="2">
    <source>
        <dbReference type="Proteomes" id="UP001367508"/>
    </source>
</evidence>
<protein>
    <submittedName>
        <fullName evidence="1">Uncharacterized protein</fullName>
    </submittedName>
</protein>
<evidence type="ECO:0000313" key="1">
    <source>
        <dbReference type="EMBL" id="KAK7296920.1"/>
    </source>
</evidence>
<keyword evidence="2" id="KW-1185">Reference proteome</keyword>
<accession>A0AAN9JDA0</accession>
<organism evidence="1 2">
    <name type="scientific">Canavalia gladiata</name>
    <name type="common">Sword bean</name>
    <name type="synonym">Dolichos gladiatus</name>
    <dbReference type="NCBI Taxonomy" id="3824"/>
    <lineage>
        <taxon>Eukaryota</taxon>
        <taxon>Viridiplantae</taxon>
        <taxon>Streptophyta</taxon>
        <taxon>Embryophyta</taxon>
        <taxon>Tracheophyta</taxon>
        <taxon>Spermatophyta</taxon>
        <taxon>Magnoliopsida</taxon>
        <taxon>eudicotyledons</taxon>
        <taxon>Gunneridae</taxon>
        <taxon>Pentapetalae</taxon>
        <taxon>rosids</taxon>
        <taxon>fabids</taxon>
        <taxon>Fabales</taxon>
        <taxon>Fabaceae</taxon>
        <taxon>Papilionoideae</taxon>
        <taxon>50 kb inversion clade</taxon>
        <taxon>NPAAA clade</taxon>
        <taxon>indigoferoid/millettioid clade</taxon>
        <taxon>Phaseoleae</taxon>
        <taxon>Canavalia</taxon>
    </lineage>
</organism>
<gene>
    <name evidence="1" type="ORF">VNO77_49352</name>
</gene>
<dbReference type="EMBL" id="JAYMYQ010000057">
    <property type="protein sequence ID" value="KAK7296920.1"/>
    <property type="molecule type" value="Genomic_DNA"/>
</dbReference>
<sequence length="85" mass="9206">MPAVIPGSVMKDSGRLILQIARHNVLCDTGIDFFHFRKVNGKPPFPLLTILPNLLKNEWHFEVPHVGGSAWGTSTGSGLEPAGSE</sequence>
<name>A0AAN9JDA0_CANGL</name>
<proteinExistence type="predicted"/>